<evidence type="ECO:0000256" key="4">
    <source>
        <dbReference type="ARBA" id="ARBA00023180"/>
    </source>
</evidence>
<dbReference type="InterPro" id="IPR042269">
    <property type="entry name" value="Ser_carbopepase_S28_SKS"/>
</dbReference>
<dbReference type="Pfam" id="PF05577">
    <property type="entry name" value="Peptidase_S28"/>
    <property type="match status" value="1"/>
</dbReference>
<dbReference type="Gene3D" id="1.20.120.980">
    <property type="entry name" value="Serine carboxypeptidase S28, SKS domain"/>
    <property type="match status" value="1"/>
</dbReference>
<keyword evidence="3 5" id="KW-0378">Hydrolase</keyword>
<evidence type="ECO:0000256" key="2">
    <source>
        <dbReference type="ARBA" id="ARBA00022729"/>
    </source>
</evidence>
<proteinExistence type="predicted"/>
<dbReference type="EC" id="3.4.16.2" evidence="5"/>
<dbReference type="GO" id="GO:0008239">
    <property type="term" value="F:dipeptidyl-peptidase activity"/>
    <property type="evidence" value="ECO:0007669"/>
    <property type="project" value="TreeGrafter"/>
</dbReference>
<dbReference type="AlphaFoldDB" id="A0A2P6QFL9"/>
<dbReference type="InterPro" id="IPR008758">
    <property type="entry name" value="Peptidase_S28"/>
</dbReference>
<comment type="caution">
    <text evidence="5">The sequence shown here is derived from an EMBL/GenBank/DDBJ whole genome shotgun (WGS) entry which is preliminary data.</text>
</comment>
<dbReference type="EMBL" id="PDCK01000043">
    <property type="protein sequence ID" value="PRQ32986.1"/>
    <property type="molecule type" value="Genomic_DNA"/>
</dbReference>
<reference evidence="5 6" key="1">
    <citation type="journal article" date="2018" name="Nat. Genet.">
        <title>The Rosa genome provides new insights in the design of modern roses.</title>
        <authorList>
            <person name="Bendahmane M."/>
        </authorList>
    </citation>
    <scope>NUCLEOTIDE SEQUENCE [LARGE SCALE GENOMIC DNA]</scope>
    <source>
        <strain evidence="6">cv. Old Blush</strain>
    </source>
</reference>
<keyword evidence="5" id="KW-0121">Carboxypeptidase</keyword>
<evidence type="ECO:0000256" key="3">
    <source>
        <dbReference type="ARBA" id="ARBA00022801"/>
    </source>
</evidence>
<evidence type="ECO:0000256" key="1">
    <source>
        <dbReference type="ARBA" id="ARBA00022670"/>
    </source>
</evidence>
<organism evidence="5 6">
    <name type="scientific">Rosa chinensis</name>
    <name type="common">China rose</name>
    <dbReference type="NCBI Taxonomy" id="74649"/>
    <lineage>
        <taxon>Eukaryota</taxon>
        <taxon>Viridiplantae</taxon>
        <taxon>Streptophyta</taxon>
        <taxon>Embryophyta</taxon>
        <taxon>Tracheophyta</taxon>
        <taxon>Spermatophyta</taxon>
        <taxon>Magnoliopsida</taxon>
        <taxon>eudicotyledons</taxon>
        <taxon>Gunneridae</taxon>
        <taxon>Pentapetalae</taxon>
        <taxon>rosids</taxon>
        <taxon>fabids</taxon>
        <taxon>Rosales</taxon>
        <taxon>Rosaceae</taxon>
        <taxon>Rosoideae</taxon>
        <taxon>Rosoideae incertae sedis</taxon>
        <taxon>Rosa</taxon>
    </lineage>
</organism>
<dbReference type="GO" id="GO:0004185">
    <property type="term" value="F:serine-type carboxypeptidase activity"/>
    <property type="evidence" value="ECO:0007669"/>
    <property type="project" value="UniProtKB-EC"/>
</dbReference>
<keyword evidence="4" id="KW-0325">Glycoprotein</keyword>
<evidence type="ECO:0000313" key="5">
    <source>
        <dbReference type="EMBL" id="PRQ32986.1"/>
    </source>
</evidence>
<keyword evidence="2" id="KW-0732">Signal</keyword>
<dbReference type="GO" id="GO:0006508">
    <property type="term" value="P:proteolysis"/>
    <property type="evidence" value="ECO:0007669"/>
    <property type="project" value="UniProtKB-KW"/>
</dbReference>
<gene>
    <name evidence="5" type="ORF">RchiOBHm_Chr5g0052461</name>
</gene>
<protein>
    <submittedName>
        <fullName evidence="5">Putative lysosomal Pro-Xaa carboxypeptidase</fullName>
        <ecNumber evidence="5">3.4.16.2</ecNumber>
    </submittedName>
</protein>
<dbReference type="Proteomes" id="UP000238479">
    <property type="component" value="Chromosome 5"/>
</dbReference>
<keyword evidence="6" id="KW-1185">Reference proteome</keyword>
<evidence type="ECO:0000313" key="6">
    <source>
        <dbReference type="Proteomes" id="UP000238479"/>
    </source>
</evidence>
<accession>A0A2P6QFL9</accession>
<dbReference type="Gramene" id="PRQ32986">
    <property type="protein sequence ID" value="PRQ32986"/>
    <property type="gene ID" value="RchiOBHm_Chr5g0052461"/>
</dbReference>
<dbReference type="PANTHER" id="PTHR11010:SF120">
    <property type="entry name" value="LYSOSOMAL PRO-X CARBOXYPEPTIDASE"/>
    <property type="match status" value="1"/>
</dbReference>
<dbReference type="PANTHER" id="PTHR11010">
    <property type="entry name" value="PROTEASE S28 PRO-X CARBOXYPEPTIDASE-RELATED"/>
    <property type="match status" value="1"/>
</dbReference>
<keyword evidence="1" id="KW-0645">Protease</keyword>
<name>A0A2P6QFL9_ROSCH</name>
<sequence length="88" mass="9925">MGECMQAAWFRLKYPHIAVGALASSAPLLYFDDITPSDGLHSVVTNNFREASENCYNTIKKSWSEIDRIAVHQDDGLDILTEKFQTCE</sequence>